<dbReference type="Proteomes" id="UP000464495">
    <property type="component" value="Chromosome"/>
</dbReference>
<dbReference type="InterPro" id="IPR001387">
    <property type="entry name" value="Cro/C1-type_HTH"/>
</dbReference>
<dbReference type="Pfam" id="PF01381">
    <property type="entry name" value="HTH_3"/>
    <property type="match status" value="1"/>
</dbReference>
<dbReference type="Gene3D" id="1.10.260.40">
    <property type="entry name" value="lambda repressor-like DNA-binding domains"/>
    <property type="match status" value="1"/>
</dbReference>
<keyword evidence="1" id="KW-0805">Transcription regulation</keyword>
<proteinExistence type="predicted"/>
<keyword evidence="2" id="KW-0238">DNA-binding</keyword>
<reference evidence="7 8" key="1">
    <citation type="submission" date="2019-12" db="EMBL/GenBank/DDBJ databases">
        <title>Complete genome sequence of Algicella marina strain 9Alg 56(T) isolated from the red alga Tichocarpus crinitus.</title>
        <authorList>
            <person name="Kim S.-G."/>
            <person name="Nedashkovskaya O.I."/>
        </authorList>
    </citation>
    <scope>NUCLEOTIDE SEQUENCE [LARGE SCALE GENOMIC DNA]</scope>
    <source>
        <strain evidence="7 8">9Alg 56</strain>
    </source>
</reference>
<keyword evidence="4" id="KW-0175">Coiled coil</keyword>
<organism evidence="7 8">
    <name type="scientific">Algicella marina</name>
    <dbReference type="NCBI Taxonomy" id="2683284"/>
    <lineage>
        <taxon>Bacteria</taxon>
        <taxon>Pseudomonadati</taxon>
        <taxon>Pseudomonadota</taxon>
        <taxon>Alphaproteobacteria</taxon>
        <taxon>Rhodobacterales</taxon>
        <taxon>Paracoccaceae</taxon>
        <taxon>Algicella</taxon>
    </lineage>
</organism>
<dbReference type="GO" id="GO:0003677">
    <property type="term" value="F:DNA binding"/>
    <property type="evidence" value="ECO:0007669"/>
    <property type="project" value="UniProtKB-KW"/>
</dbReference>
<dbReference type="SUPFAM" id="SSF47413">
    <property type="entry name" value="lambda repressor-like DNA-binding domains"/>
    <property type="match status" value="1"/>
</dbReference>
<name>A0A6P1T0W9_9RHOB</name>
<evidence type="ECO:0000256" key="2">
    <source>
        <dbReference type="ARBA" id="ARBA00023125"/>
    </source>
</evidence>
<evidence type="ECO:0000256" key="1">
    <source>
        <dbReference type="ARBA" id="ARBA00023015"/>
    </source>
</evidence>
<feature type="coiled-coil region" evidence="4">
    <location>
        <begin position="108"/>
        <end position="135"/>
    </location>
</feature>
<keyword evidence="3" id="KW-0804">Transcription</keyword>
<keyword evidence="8" id="KW-1185">Reference proteome</keyword>
<feature type="region of interest" description="Disordered" evidence="5">
    <location>
        <begin position="1"/>
        <end position="22"/>
    </location>
</feature>
<dbReference type="AlphaFoldDB" id="A0A6P1T0W9"/>
<evidence type="ECO:0000313" key="8">
    <source>
        <dbReference type="Proteomes" id="UP000464495"/>
    </source>
</evidence>
<evidence type="ECO:0000259" key="6">
    <source>
        <dbReference type="PROSITE" id="PS50943"/>
    </source>
</evidence>
<gene>
    <name evidence="7" type="ORF">GO499_06805</name>
</gene>
<dbReference type="RefSeq" id="WP_161861495.1">
    <property type="nucleotide sequence ID" value="NZ_CP046620.1"/>
</dbReference>
<sequence>MPDPFDVPEQDGHADFSDDTSTFGDRITAAREALGMTPSQLARRLGIKTETLVKWEEDRAEPRANKLQMLAGILNVSIIWVMSGVGEGPGQLSPDEEDEEIGRVLDEMREIRVAQTALSNRLARLEKRLRRRSEELA</sequence>
<evidence type="ECO:0000256" key="4">
    <source>
        <dbReference type="SAM" id="Coils"/>
    </source>
</evidence>
<dbReference type="PROSITE" id="PS50943">
    <property type="entry name" value="HTH_CROC1"/>
    <property type="match status" value="1"/>
</dbReference>
<dbReference type="SMART" id="SM00530">
    <property type="entry name" value="HTH_XRE"/>
    <property type="match status" value="1"/>
</dbReference>
<dbReference type="CDD" id="cd00093">
    <property type="entry name" value="HTH_XRE"/>
    <property type="match status" value="1"/>
</dbReference>
<dbReference type="KEGG" id="amaq:GO499_06805"/>
<dbReference type="InterPro" id="IPR010982">
    <property type="entry name" value="Lambda_DNA-bd_dom_sf"/>
</dbReference>
<feature type="domain" description="HTH cro/C1-type" evidence="6">
    <location>
        <begin position="27"/>
        <end position="81"/>
    </location>
</feature>
<evidence type="ECO:0000256" key="5">
    <source>
        <dbReference type="SAM" id="MobiDB-lite"/>
    </source>
</evidence>
<evidence type="ECO:0000313" key="7">
    <source>
        <dbReference type="EMBL" id="QHQ34929.1"/>
    </source>
</evidence>
<dbReference type="PANTHER" id="PTHR40661">
    <property type="match status" value="1"/>
</dbReference>
<evidence type="ECO:0000256" key="3">
    <source>
        <dbReference type="ARBA" id="ARBA00023163"/>
    </source>
</evidence>
<protein>
    <submittedName>
        <fullName evidence="7">Helix-turn-helix domain-containing protein</fullName>
    </submittedName>
</protein>
<dbReference type="PANTHER" id="PTHR40661:SF3">
    <property type="entry name" value="FELS-1 PROPHAGE TRANSCRIPTIONAL REGULATOR"/>
    <property type="match status" value="1"/>
</dbReference>
<dbReference type="EMBL" id="CP046620">
    <property type="protein sequence ID" value="QHQ34929.1"/>
    <property type="molecule type" value="Genomic_DNA"/>
</dbReference>
<accession>A0A6P1T0W9</accession>